<reference evidence="1" key="1">
    <citation type="submission" date="2023-03" db="EMBL/GenBank/DDBJ databases">
        <title>Massive genome expansion in bonnet fungi (Mycena s.s.) driven by repeated elements and novel gene families across ecological guilds.</title>
        <authorList>
            <consortium name="Lawrence Berkeley National Laboratory"/>
            <person name="Harder C.B."/>
            <person name="Miyauchi S."/>
            <person name="Viragh M."/>
            <person name="Kuo A."/>
            <person name="Thoen E."/>
            <person name="Andreopoulos B."/>
            <person name="Lu D."/>
            <person name="Skrede I."/>
            <person name="Drula E."/>
            <person name="Henrissat B."/>
            <person name="Morin E."/>
            <person name="Kohler A."/>
            <person name="Barry K."/>
            <person name="LaButti K."/>
            <person name="Morin E."/>
            <person name="Salamov A."/>
            <person name="Lipzen A."/>
            <person name="Mereny Z."/>
            <person name="Hegedus B."/>
            <person name="Baldrian P."/>
            <person name="Stursova M."/>
            <person name="Weitz H."/>
            <person name="Taylor A."/>
            <person name="Grigoriev I.V."/>
            <person name="Nagy L.G."/>
            <person name="Martin F."/>
            <person name="Kauserud H."/>
        </authorList>
    </citation>
    <scope>NUCLEOTIDE SEQUENCE</scope>
    <source>
        <strain evidence="1">CBHHK002</strain>
    </source>
</reference>
<dbReference type="EMBL" id="JARIHO010000025">
    <property type="protein sequence ID" value="KAJ7342533.1"/>
    <property type="molecule type" value="Genomic_DNA"/>
</dbReference>
<proteinExistence type="predicted"/>
<gene>
    <name evidence="1" type="ORF">DFH08DRAFT_811616</name>
</gene>
<evidence type="ECO:0000313" key="2">
    <source>
        <dbReference type="Proteomes" id="UP001218218"/>
    </source>
</evidence>
<name>A0AAD7EPD3_9AGAR</name>
<dbReference type="AlphaFoldDB" id="A0AAD7EPD3"/>
<organism evidence="1 2">
    <name type="scientific">Mycena albidolilacea</name>
    <dbReference type="NCBI Taxonomy" id="1033008"/>
    <lineage>
        <taxon>Eukaryota</taxon>
        <taxon>Fungi</taxon>
        <taxon>Dikarya</taxon>
        <taxon>Basidiomycota</taxon>
        <taxon>Agaricomycotina</taxon>
        <taxon>Agaricomycetes</taxon>
        <taxon>Agaricomycetidae</taxon>
        <taxon>Agaricales</taxon>
        <taxon>Marasmiineae</taxon>
        <taxon>Mycenaceae</taxon>
        <taxon>Mycena</taxon>
    </lineage>
</organism>
<comment type="caution">
    <text evidence="1">The sequence shown here is derived from an EMBL/GenBank/DDBJ whole genome shotgun (WGS) entry which is preliminary data.</text>
</comment>
<protein>
    <submittedName>
        <fullName evidence="1">Uncharacterized protein</fullName>
    </submittedName>
</protein>
<sequence length="208" mass="22606">MAADADERAVRLGVVDTRCTYPPLPKTTQRPIQNVPMSLTLYTLKSDRAASTLNHRYGIDELSLGPALIVSLRPKYTMSLFVRCCALATWHWQTLRLPSQATFRSSRGIMGIPTSPSSRAIAQHISSPLYCAKDGLIRPAQCSESTTHLPSQWIGCFQTTLGKSNSTNELTPGPEIDSPISEKFATPQVTADGSTEGANQKIPVLGSF</sequence>
<evidence type="ECO:0000313" key="1">
    <source>
        <dbReference type="EMBL" id="KAJ7342533.1"/>
    </source>
</evidence>
<keyword evidence="2" id="KW-1185">Reference proteome</keyword>
<accession>A0AAD7EPD3</accession>
<dbReference type="Proteomes" id="UP001218218">
    <property type="component" value="Unassembled WGS sequence"/>
</dbReference>